<name>A0ABS5W1Y0_9SPHN</name>
<protein>
    <submittedName>
        <fullName evidence="2">SRPBCC family protein</fullName>
    </submittedName>
</protein>
<sequence length="180" mass="18925">MRLFLFLLPASLSLATPGSVVAEVAASSEAGFVSHNEVLVPVSPEQAWAVLIRPSQWWNSSHTYSGDAANMTMNAAAGGCFCERVPGKGAPDGEIEHMRVVYISPYSALRLSGGLGPLQSEAVSGVLTVTLKPEGQGTRIAFDYAVGGYMRPSMTEMAPVADGVVGEQLQRLGERLGKTG</sequence>
<proteinExistence type="predicted"/>
<accession>A0ABS5W1Y0</accession>
<feature type="signal peptide" evidence="1">
    <location>
        <begin position="1"/>
        <end position="22"/>
    </location>
</feature>
<dbReference type="RefSeq" id="WP_214534602.1">
    <property type="nucleotide sequence ID" value="NZ_JAHFVK010000001.1"/>
</dbReference>
<keyword evidence="1" id="KW-0732">Signal</keyword>
<dbReference type="InterPro" id="IPR019587">
    <property type="entry name" value="Polyketide_cyclase/dehydratase"/>
</dbReference>
<dbReference type="Proteomes" id="UP000811255">
    <property type="component" value="Unassembled WGS sequence"/>
</dbReference>
<dbReference type="EMBL" id="JAHFVK010000001">
    <property type="protein sequence ID" value="MBT2133342.1"/>
    <property type="molecule type" value="Genomic_DNA"/>
</dbReference>
<evidence type="ECO:0000313" key="3">
    <source>
        <dbReference type="Proteomes" id="UP000811255"/>
    </source>
</evidence>
<dbReference type="Pfam" id="PF10604">
    <property type="entry name" value="Polyketide_cyc2"/>
    <property type="match status" value="1"/>
</dbReference>
<keyword evidence="3" id="KW-1185">Reference proteome</keyword>
<dbReference type="InterPro" id="IPR023393">
    <property type="entry name" value="START-like_dom_sf"/>
</dbReference>
<dbReference type="SUPFAM" id="SSF55961">
    <property type="entry name" value="Bet v1-like"/>
    <property type="match status" value="1"/>
</dbReference>
<feature type="chain" id="PRO_5045050992" evidence="1">
    <location>
        <begin position="23"/>
        <end position="180"/>
    </location>
</feature>
<dbReference type="Gene3D" id="3.30.530.20">
    <property type="match status" value="1"/>
</dbReference>
<comment type="caution">
    <text evidence="2">The sequence shown here is derived from an EMBL/GenBank/DDBJ whole genome shotgun (WGS) entry which is preliminary data.</text>
</comment>
<reference evidence="2 3" key="1">
    <citation type="submission" date="2021-05" db="EMBL/GenBank/DDBJ databases">
        <title>Croceibacterium sp. LX-88 genome sequence.</title>
        <authorList>
            <person name="Luo X."/>
        </authorList>
    </citation>
    <scope>NUCLEOTIDE SEQUENCE [LARGE SCALE GENOMIC DNA]</scope>
    <source>
        <strain evidence="2 3">LX-88</strain>
    </source>
</reference>
<evidence type="ECO:0000256" key="1">
    <source>
        <dbReference type="SAM" id="SignalP"/>
    </source>
</evidence>
<gene>
    <name evidence="2" type="ORF">KK137_03250</name>
</gene>
<organism evidence="2 3">
    <name type="scientific">Croceibacterium selenioxidans</name>
    <dbReference type="NCBI Taxonomy" id="2838833"/>
    <lineage>
        <taxon>Bacteria</taxon>
        <taxon>Pseudomonadati</taxon>
        <taxon>Pseudomonadota</taxon>
        <taxon>Alphaproteobacteria</taxon>
        <taxon>Sphingomonadales</taxon>
        <taxon>Erythrobacteraceae</taxon>
        <taxon>Croceibacterium</taxon>
    </lineage>
</organism>
<evidence type="ECO:0000313" key="2">
    <source>
        <dbReference type="EMBL" id="MBT2133342.1"/>
    </source>
</evidence>